<accession>A0A1I6Q9D9</accession>
<proteinExistence type="predicted"/>
<feature type="transmembrane region" description="Helical" evidence="5">
    <location>
        <begin position="21"/>
        <end position="45"/>
    </location>
</feature>
<dbReference type="InterPro" id="IPR007593">
    <property type="entry name" value="CD225/Dispanin_fam"/>
</dbReference>
<name>A0A1I6Q9D9_9FLAO</name>
<evidence type="ECO:0000256" key="5">
    <source>
        <dbReference type="SAM" id="Phobius"/>
    </source>
</evidence>
<feature type="transmembrane region" description="Helical" evidence="5">
    <location>
        <begin position="70"/>
        <end position="96"/>
    </location>
</feature>
<organism evidence="6 7">
    <name type="scientific">Zhouia amylolytica</name>
    <dbReference type="NCBI Taxonomy" id="376730"/>
    <lineage>
        <taxon>Bacteria</taxon>
        <taxon>Pseudomonadati</taxon>
        <taxon>Bacteroidota</taxon>
        <taxon>Flavobacteriia</taxon>
        <taxon>Flavobacteriales</taxon>
        <taxon>Flavobacteriaceae</taxon>
        <taxon>Zhouia</taxon>
    </lineage>
</organism>
<dbReference type="Pfam" id="PF04505">
    <property type="entry name" value="CD225"/>
    <property type="match status" value="1"/>
</dbReference>
<dbReference type="PANTHER" id="PTHR14948">
    <property type="entry name" value="NG5"/>
    <property type="match status" value="1"/>
</dbReference>
<gene>
    <name evidence="6" type="ORF">SAMN04487906_0520</name>
</gene>
<dbReference type="AlphaFoldDB" id="A0A1I6Q9D9"/>
<dbReference type="InterPro" id="IPR051423">
    <property type="entry name" value="CD225/Dispanin"/>
</dbReference>
<evidence type="ECO:0000256" key="3">
    <source>
        <dbReference type="ARBA" id="ARBA00022989"/>
    </source>
</evidence>
<evidence type="ECO:0000256" key="1">
    <source>
        <dbReference type="ARBA" id="ARBA00004370"/>
    </source>
</evidence>
<comment type="subcellular location">
    <subcellularLocation>
        <location evidence="1">Membrane</location>
    </subcellularLocation>
</comment>
<keyword evidence="2 5" id="KW-0812">Transmembrane</keyword>
<evidence type="ECO:0000256" key="4">
    <source>
        <dbReference type="ARBA" id="ARBA00023136"/>
    </source>
</evidence>
<dbReference type="GO" id="GO:0016020">
    <property type="term" value="C:membrane"/>
    <property type="evidence" value="ECO:0007669"/>
    <property type="project" value="UniProtKB-SubCell"/>
</dbReference>
<evidence type="ECO:0000313" key="7">
    <source>
        <dbReference type="Proteomes" id="UP000183209"/>
    </source>
</evidence>
<sequence length="102" mass="11262">MREYLQTQTNFMENKPEKPKNYLALSIISTILCCLPAGIVSIVYATKVDSAYAMGEYDRAANASKNAKTWAIVSIAVAALFWVLYIAIFGFAFFAAMANGNY</sequence>
<dbReference type="EMBL" id="FPAG01000002">
    <property type="protein sequence ID" value="SFS49071.1"/>
    <property type="molecule type" value="Genomic_DNA"/>
</dbReference>
<dbReference type="PANTHER" id="PTHR14948:SF44">
    <property type="entry name" value="PROLINE-RICH TRANSMEMBRANE PROTEIN 1-LIKE"/>
    <property type="match status" value="1"/>
</dbReference>
<reference evidence="6 7" key="1">
    <citation type="submission" date="2016-10" db="EMBL/GenBank/DDBJ databases">
        <authorList>
            <person name="de Groot N.N."/>
        </authorList>
    </citation>
    <scope>NUCLEOTIDE SEQUENCE [LARGE SCALE GENOMIC DNA]</scope>
    <source>
        <strain evidence="6 7">CGMCC 1.6114</strain>
    </source>
</reference>
<protein>
    <submittedName>
        <fullName evidence="6">Interferon-induced transmembrane protein</fullName>
    </submittedName>
</protein>
<keyword evidence="4 5" id="KW-0472">Membrane</keyword>
<evidence type="ECO:0000256" key="2">
    <source>
        <dbReference type="ARBA" id="ARBA00022692"/>
    </source>
</evidence>
<dbReference type="Proteomes" id="UP000183209">
    <property type="component" value="Unassembled WGS sequence"/>
</dbReference>
<evidence type="ECO:0000313" key="6">
    <source>
        <dbReference type="EMBL" id="SFS49071.1"/>
    </source>
</evidence>
<keyword evidence="3 5" id="KW-1133">Transmembrane helix</keyword>